<reference evidence="4" key="1">
    <citation type="journal article" date="2014" name="Proc. Natl. Acad. Sci. U.S.A.">
        <title>Extensive sampling of basidiomycete genomes demonstrates inadequacy of the white-rot/brown-rot paradigm for wood decay fungi.</title>
        <authorList>
            <person name="Riley R."/>
            <person name="Salamov A.A."/>
            <person name="Brown D.W."/>
            <person name="Nagy L.G."/>
            <person name="Floudas D."/>
            <person name="Held B.W."/>
            <person name="Levasseur A."/>
            <person name="Lombard V."/>
            <person name="Morin E."/>
            <person name="Otillar R."/>
            <person name="Lindquist E.A."/>
            <person name="Sun H."/>
            <person name="LaButti K.M."/>
            <person name="Schmutz J."/>
            <person name="Jabbour D."/>
            <person name="Luo H."/>
            <person name="Baker S.E."/>
            <person name="Pisabarro A.G."/>
            <person name="Walton J.D."/>
            <person name="Blanchette R.A."/>
            <person name="Henrissat B."/>
            <person name="Martin F."/>
            <person name="Cullen D."/>
            <person name="Hibbett D.S."/>
            <person name="Grigoriev I.V."/>
        </authorList>
    </citation>
    <scope>NUCLEOTIDE SEQUENCE [LARGE SCALE GENOMIC DNA]</scope>
    <source>
        <strain evidence="4">CBS 339.88</strain>
    </source>
</reference>
<proteinExistence type="predicted"/>
<dbReference type="AlphaFoldDB" id="A0A067TDN2"/>
<feature type="coiled-coil region" evidence="1">
    <location>
        <begin position="28"/>
        <end position="55"/>
    </location>
</feature>
<evidence type="ECO:0000256" key="2">
    <source>
        <dbReference type="SAM" id="MobiDB-lite"/>
    </source>
</evidence>
<dbReference type="HOGENOM" id="CLU_018544_14_0_1"/>
<keyword evidence="4" id="KW-1185">Reference proteome</keyword>
<dbReference type="InterPro" id="IPR032675">
    <property type="entry name" value="LRR_dom_sf"/>
</dbReference>
<gene>
    <name evidence="3" type="ORF">GALMADRAFT_428208</name>
</gene>
<name>A0A067TDN2_GALM3</name>
<dbReference type="EMBL" id="KL142377">
    <property type="protein sequence ID" value="KDR77093.1"/>
    <property type="molecule type" value="Genomic_DNA"/>
</dbReference>
<evidence type="ECO:0000313" key="4">
    <source>
        <dbReference type="Proteomes" id="UP000027222"/>
    </source>
</evidence>
<sequence>MADEENQPLSLAYSGAGEGATPGSQWKRTTIEEKIAAHKLELIAAENQVQRLRQIGYELDELLNSTSPIMSLLSWDALIHIFALVCDSEEKGRKPLPVQFLIGAVCRQWRRIAWATPHLWKNISIYFTRDGFGTQESLVQQWIERTAHSPLYIRLNHAHGEWEPPVAFFIQLLKTCHRWISFEYLRPSLNFQFALSHEANSNFPLLKSLEVYGIPKAPGGLNQWQFNSPPELRSLSFLAQRDFYLAINWATLDVINAVLNLQGSVNLLGLLGSPESLLITIIPSRPHTAMPVKAPYHLQRLASLVVDGETALVSSLLTFITAPALKVLSVDFKEDHSDHPWIDDFTAFVGRSSFKLTKLTLHQTSIASEAAIFHMLLNIPSLERLDLDCASPFTLSDPSISQLNSIASSSGGLYTRYLPNLTFFAYRGDISFSLDTLFAMMKGRIEYVQELRIEITYLNHPWYQNKNPNTIHRFYTDVASLQGVVLTLEWDSILEESDVEME</sequence>
<protein>
    <submittedName>
        <fullName evidence="3">Uncharacterized protein</fullName>
    </submittedName>
</protein>
<dbReference type="Proteomes" id="UP000027222">
    <property type="component" value="Unassembled WGS sequence"/>
</dbReference>
<accession>A0A067TDN2</accession>
<organism evidence="3 4">
    <name type="scientific">Galerina marginata (strain CBS 339.88)</name>
    <dbReference type="NCBI Taxonomy" id="685588"/>
    <lineage>
        <taxon>Eukaryota</taxon>
        <taxon>Fungi</taxon>
        <taxon>Dikarya</taxon>
        <taxon>Basidiomycota</taxon>
        <taxon>Agaricomycotina</taxon>
        <taxon>Agaricomycetes</taxon>
        <taxon>Agaricomycetidae</taxon>
        <taxon>Agaricales</taxon>
        <taxon>Agaricineae</taxon>
        <taxon>Strophariaceae</taxon>
        <taxon>Galerina</taxon>
    </lineage>
</organism>
<keyword evidence="1" id="KW-0175">Coiled coil</keyword>
<dbReference type="OrthoDB" id="3365698at2759"/>
<dbReference type="Gene3D" id="3.80.10.10">
    <property type="entry name" value="Ribonuclease Inhibitor"/>
    <property type="match status" value="1"/>
</dbReference>
<evidence type="ECO:0000256" key="1">
    <source>
        <dbReference type="SAM" id="Coils"/>
    </source>
</evidence>
<feature type="region of interest" description="Disordered" evidence="2">
    <location>
        <begin position="1"/>
        <end position="25"/>
    </location>
</feature>
<evidence type="ECO:0000313" key="3">
    <source>
        <dbReference type="EMBL" id="KDR77093.1"/>
    </source>
</evidence>